<sequence>HAYAFSWTKQKACKSNATPSSSSSSSAPFQHFLQFWWCVGLSEGSLSRAQHNQISKTIPHIPKFNNLNVRFILL</sequence>
<organism evidence="1 2">
    <name type="scientific">Trema orientale</name>
    <name type="common">Charcoal tree</name>
    <name type="synonym">Celtis orientalis</name>
    <dbReference type="NCBI Taxonomy" id="63057"/>
    <lineage>
        <taxon>Eukaryota</taxon>
        <taxon>Viridiplantae</taxon>
        <taxon>Streptophyta</taxon>
        <taxon>Embryophyta</taxon>
        <taxon>Tracheophyta</taxon>
        <taxon>Spermatophyta</taxon>
        <taxon>Magnoliopsida</taxon>
        <taxon>eudicotyledons</taxon>
        <taxon>Gunneridae</taxon>
        <taxon>Pentapetalae</taxon>
        <taxon>rosids</taxon>
        <taxon>fabids</taxon>
        <taxon>Rosales</taxon>
        <taxon>Cannabaceae</taxon>
        <taxon>Trema</taxon>
    </lineage>
</organism>
<dbReference type="EMBL" id="JXTC01000009">
    <property type="protein sequence ID" value="POO01159.1"/>
    <property type="molecule type" value="Genomic_DNA"/>
</dbReference>
<proteinExistence type="predicted"/>
<dbReference type="AlphaFoldDB" id="A0A2P5FTR3"/>
<name>A0A2P5FTR3_TREOI</name>
<protein>
    <submittedName>
        <fullName evidence="1">Uncharacterized protein</fullName>
    </submittedName>
</protein>
<evidence type="ECO:0000313" key="1">
    <source>
        <dbReference type="EMBL" id="POO01159.1"/>
    </source>
</evidence>
<dbReference type="InParanoid" id="A0A2P5FTR3"/>
<dbReference type="Proteomes" id="UP000237000">
    <property type="component" value="Unassembled WGS sequence"/>
</dbReference>
<keyword evidence="2" id="KW-1185">Reference proteome</keyword>
<reference evidence="2" key="1">
    <citation type="submission" date="2016-06" db="EMBL/GenBank/DDBJ databases">
        <title>Parallel loss of symbiosis genes in relatives of nitrogen-fixing non-legume Parasponia.</title>
        <authorList>
            <person name="Van Velzen R."/>
            <person name="Holmer R."/>
            <person name="Bu F."/>
            <person name="Rutten L."/>
            <person name="Van Zeijl A."/>
            <person name="Liu W."/>
            <person name="Santuari L."/>
            <person name="Cao Q."/>
            <person name="Sharma T."/>
            <person name="Shen D."/>
            <person name="Roswanjaya Y."/>
            <person name="Wardhani T."/>
            <person name="Kalhor M.S."/>
            <person name="Jansen J."/>
            <person name="Van den Hoogen J."/>
            <person name="Gungor B."/>
            <person name="Hartog M."/>
            <person name="Hontelez J."/>
            <person name="Verver J."/>
            <person name="Yang W.-C."/>
            <person name="Schijlen E."/>
            <person name="Repin R."/>
            <person name="Schilthuizen M."/>
            <person name="Schranz E."/>
            <person name="Heidstra R."/>
            <person name="Miyata K."/>
            <person name="Fedorova E."/>
            <person name="Kohlen W."/>
            <person name="Bisseling T."/>
            <person name="Smit S."/>
            <person name="Geurts R."/>
        </authorList>
    </citation>
    <scope>NUCLEOTIDE SEQUENCE [LARGE SCALE GENOMIC DNA]</scope>
    <source>
        <strain evidence="2">cv. RG33-2</strain>
    </source>
</reference>
<comment type="caution">
    <text evidence="1">The sequence shown here is derived from an EMBL/GenBank/DDBJ whole genome shotgun (WGS) entry which is preliminary data.</text>
</comment>
<evidence type="ECO:0000313" key="2">
    <source>
        <dbReference type="Proteomes" id="UP000237000"/>
    </source>
</evidence>
<accession>A0A2P5FTR3</accession>
<feature type="non-terminal residue" evidence="1">
    <location>
        <position position="1"/>
    </location>
</feature>
<gene>
    <name evidence="1" type="ORF">TorRG33x02_029130</name>
</gene>